<evidence type="ECO:0000313" key="2">
    <source>
        <dbReference type="Proteomes" id="UP000748531"/>
    </source>
</evidence>
<dbReference type="AlphaFoldDB" id="A0A8J4SYS9"/>
<organism evidence="1 2">
    <name type="scientific">Paragonimus heterotremus</name>
    <dbReference type="NCBI Taxonomy" id="100268"/>
    <lineage>
        <taxon>Eukaryota</taxon>
        <taxon>Metazoa</taxon>
        <taxon>Spiralia</taxon>
        <taxon>Lophotrochozoa</taxon>
        <taxon>Platyhelminthes</taxon>
        <taxon>Trematoda</taxon>
        <taxon>Digenea</taxon>
        <taxon>Plagiorchiida</taxon>
        <taxon>Troglotremata</taxon>
        <taxon>Troglotrematidae</taxon>
        <taxon>Paragonimus</taxon>
    </lineage>
</organism>
<dbReference type="EMBL" id="LUCH01018181">
    <property type="protein sequence ID" value="KAF5394558.1"/>
    <property type="molecule type" value="Genomic_DNA"/>
</dbReference>
<name>A0A8J4SYS9_9TREM</name>
<gene>
    <name evidence="1" type="ORF">PHET_11119</name>
</gene>
<reference evidence="1" key="1">
    <citation type="submission" date="2019-05" db="EMBL/GenBank/DDBJ databases">
        <title>Annotation for the trematode Paragonimus heterotremus.</title>
        <authorList>
            <person name="Choi Y.-J."/>
        </authorList>
    </citation>
    <scope>NUCLEOTIDE SEQUENCE</scope>
    <source>
        <strain evidence="1">LC</strain>
    </source>
</reference>
<keyword evidence="2" id="KW-1185">Reference proteome</keyword>
<accession>A0A8J4SYS9</accession>
<protein>
    <submittedName>
        <fullName evidence="1">Uncharacterized protein</fullName>
    </submittedName>
</protein>
<proteinExistence type="predicted"/>
<sequence length="31" mass="3242">MTITRVVVSTCSTCSTACTGLTPKFANTLFS</sequence>
<comment type="caution">
    <text evidence="1">The sequence shown here is derived from an EMBL/GenBank/DDBJ whole genome shotgun (WGS) entry which is preliminary data.</text>
</comment>
<dbReference type="Proteomes" id="UP000748531">
    <property type="component" value="Unassembled WGS sequence"/>
</dbReference>
<evidence type="ECO:0000313" key="1">
    <source>
        <dbReference type="EMBL" id="KAF5394558.1"/>
    </source>
</evidence>